<evidence type="ECO:0000313" key="2">
    <source>
        <dbReference type="EMBL" id="MBB4658884.1"/>
    </source>
</evidence>
<reference evidence="2 3" key="1">
    <citation type="submission" date="2020-08" db="EMBL/GenBank/DDBJ databases">
        <title>Genomic Encyclopedia of Type Strains, Phase IV (KMG-IV): sequencing the most valuable type-strain genomes for metagenomic binning, comparative biology and taxonomic classification.</title>
        <authorList>
            <person name="Goeker M."/>
        </authorList>
    </citation>
    <scope>NUCLEOTIDE SEQUENCE [LARGE SCALE GENOMIC DNA]</scope>
    <source>
        <strain evidence="2 3">DSM 102850</strain>
    </source>
</reference>
<name>A0A840I3W2_9PROT</name>
<comment type="caution">
    <text evidence="2">The sequence shown here is derived from an EMBL/GenBank/DDBJ whole genome shotgun (WGS) entry which is preliminary data.</text>
</comment>
<dbReference type="Proteomes" id="UP000563524">
    <property type="component" value="Unassembled WGS sequence"/>
</dbReference>
<feature type="chain" id="PRO_5032549046" description="DUF2846 domain-containing protein" evidence="1">
    <location>
        <begin position="21"/>
        <end position="147"/>
    </location>
</feature>
<evidence type="ECO:0000313" key="3">
    <source>
        <dbReference type="Proteomes" id="UP000563524"/>
    </source>
</evidence>
<dbReference type="PROSITE" id="PS51257">
    <property type="entry name" value="PROKAR_LIPOPROTEIN"/>
    <property type="match status" value="1"/>
</dbReference>
<organism evidence="2 3">
    <name type="scientific">Parvularcula dongshanensis</name>
    <dbReference type="NCBI Taxonomy" id="1173995"/>
    <lineage>
        <taxon>Bacteria</taxon>
        <taxon>Pseudomonadati</taxon>
        <taxon>Pseudomonadota</taxon>
        <taxon>Alphaproteobacteria</taxon>
        <taxon>Parvularculales</taxon>
        <taxon>Parvularculaceae</taxon>
        <taxon>Parvularcula</taxon>
    </lineage>
</organism>
<sequence length="147" mass="16139">MKLIAFAAALLLAACATTSADPGAGGVERYVGKPITAGGYNYQVTSRLRAVRSGEDEWGVYLYGTYSGTAPALLTTARVNGQETEFSERDRRVTSPSNVRESFVLLVPRELLAEESEPFSVELVGTRRSVRLQLPEERLEEIRDVIE</sequence>
<protein>
    <recommendedName>
        <fullName evidence="4">DUF2846 domain-containing protein</fullName>
    </recommendedName>
</protein>
<dbReference type="AlphaFoldDB" id="A0A840I3W2"/>
<dbReference type="EMBL" id="JACHOB010000002">
    <property type="protein sequence ID" value="MBB4658884.1"/>
    <property type="molecule type" value="Genomic_DNA"/>
</dbReference>
<gene>
    <name evidence="2" type="ORF">GGQ59_001398</name>
</gene>
<dbReference type="RefSeq" id="WP_183817055.1">
    <property type="nucleotide sequence ID" value="NZ_JACHOB010000002.1"/>
</dbReference>
<proteinExistence type="predicted"/>
<evidence type="ECO:0000256" key="1">
    <source>
        <dbReference type="SAM" id="SignalP"/>
    </source>
</evidence>
<accession>A0A840I3W2</accession>
<evidence type="ECO:0008006" key="4">
    <source>
        <dbReference type="Google" id="ProtNLM"/>
    </source>
</evidence>
<keyword evidence="3" id="KW-1185">Reference proteome</keyword>
<feature type="signal peptide" evidence="1">
    <location>
        <begin position="1"/>
        <end position="20"/>
    </location>
</feature>
<keyword evidence="1" id="KW-0732">Signal</keyword>